<dbReference type="EMBL" id="LTBC01000003">
    <property type="protein sequence ID" value="KYH32662.1"/>
    <property type="molecule type" value="Genomic_DNA"/>
</dbReference>
<dbReference type="Pfam" id="PF12611">
    <property type="entry name" value="Flagellar_put"/>
    <property type="match status" value="1"/>
</dbReference>
<protein>
    <recommendedName>
        <fullName evidence="3">Flagellar operon protein</fullName>
    </recommendedName>
</protein>
<comment type="caution">
    <text evidence="1">The sequence shown here is derived from an EMBL/GenBank/DDBJ whole genome shotgun (WGS) entry which is preliminary data.</text>
</comment>
<dbReference type="NCBIfam" id="TIGR02530">
    <property type="entry name" value="flg_new"/>
    <property type="match status" value="1"/>
</dbReference>
<accession>A0A151AYN9</accession>
<dbReference type="PATRIC" id="fig|1122241.3.peg.1326"/>
<evidence type="ECO:0000313" key="1">
    <source>
        <dbReference type="EMBL" id="KYH32662.1"/>
    </source>
</evidence>
<keyword evidence="2" id="KW-1185">Reference proteome</keyword>
<name>A0A151AYN9_9FIRM</name>
<evidence type="ECO:0000313" key="2">
    <source>
        <dbReference type="Proteomes" id="UP000075670"/>
    </source>
</evidence>
<gene>
    <name evidence="1" type="ORF">MOMUL_12640</name>
</gene>
<sequence>MNRIEWQALTPPVAPAAKPPAAGVKPGQDFQAIFNEKLAGLKFSRHASERLESRKINLSPEQMVRLEQGVNKAAGKGARESLVLLDDLALVVSIKNRTVITAASRQELRENVFTNIDSAVLL</sequence>
<proteinExistence type="predicted"/>
<organism evidence="1 2">
    <name type="scientific">Moorella mulderi DSM 14980</name>
    <dbReference type="NCBI Taxonomy" id="1122241"/>
    <lineage>
        <taxon>Bacteria</taxon>
        <taxon>Bacillati</taxon>
        <taxon>Bacillota</taxon>
        <taxon>Clostridia</taxon>
        <taxon>Neomoorellales</taxon>
        <taxon>Neomoorellaceae</taxon>
        <taxon>Neomoorella</taxon>
    </lineage>
</organism>
<evidence type="ECO:0008006" key="3">
    <source>
        <dbReference type="Google" id="ProtNLM"/>
    </source>
</evidence>
<dbReference type="InterPro" id="IPR013367">
    <property type="entry name" value="Flagellar_put"/>
</dbReference>
<reference evidence="1 2" key="1">
    <citation type="submission" date="2016-02" db="EMBL/GenBank/DDBJ databases">
        <title>Genome sequence of Moorella mulderi DSM 14980.</title>
        <authorList>
            <person name="Poehlein A."/>
            <person name="Daniel R."/>
        </authorList>
    </citation>
    <scope>NUCLEOTIDE SEQUENCE [LARGE SCALE GENOMIC DNA]</scope>
    <source>
        <strain evidence="1 2">DSM 14980</strain>
    </source>
</reference>
<dbReference type="Proteomes" id="UP000075670">
    <property type="component" value="Unassembled WGS sequence"/>
</dbReference>
<dbReference type="AlphaFoldDB" id="A0A151AYN9"/>
<dbReference type="RefSeq" id="WP_236713011.1">
    <property type="nucleotide sequence ID" value="NZ_LTBC01000003.1"/>
</dbReference>